<gene>
    <name evidence="3" type="ORF">HW566_03220</name>
</gene>
<feature type="transmembrane region" description="Helical" evidence="2">
    <location>
        <begin position="68"/>
        <end position="88"/>
    </location>
</feature>
<proteinExistence type="predicted"/>
<keyword evidence="2" id="KW-0472">Membrane</keyword>
<accession>A0A7D5JE75</accession>
<reference evidence="3 4" key="1">
    <citation type="submission" date="2020-06" db="EMBL/GenBank/DDBJ databases">
        <authorList>
            <person name="Jo H."/>
        </authorList>
    </citation>
    <scope>NUCLEOTIDE SEQUENCE [LARGE SCALE GENOMIC DNA]</scope>
    <source>
        <strain evidence="3 4">I46</strain>
    </source>
</reference>
<feature type="transmembrane region" description="Helical" evidence="2">
    <location>
        <begin position="43"/>
        <end position="62"/>
    </location>
</feature>
<dbReference type="AlphaFoldDB" id="A0A7D5JE75"/>
<feature type="transmembrane region" description="Helical" evidence="2">
    <location>
        <begin position="12"/>
        <end position="31"/>
    </location>
</feature>
<dbReference type="EMBL" id="CP058316">
    <property type="protein sequence ID" value="QLD10878.1"/>
    <property type="molecule type" value="Genomic_DNA"/>
</dbReference>
<feature type="region of interest" description="Disordered" evidence="1">
    <location>
        <begin position="103"/>
        <end position="125"/>
    </location>
</feature>
<sequence>MDIAIPAAPLGILTLLGFFAPYAIAALNGILPAVTKPIHRKAVSIAASVLLAVVVMAFYYGITREPITDWWLFVLVAIAVVNASYAVVTGTSAKKVEAAVTKDAGSADGGNVPDVTSMPDHRAVD</sequence>
<keyword evidence="2" id="KW-0812">Transmembrane</keyword>
<evidence type="ECO:0000313" key="4">
    <source>
        <dbReference type="Proteomes" id="UP000509638"/>
    </source>
</evidence>
<keyword evidence="2" id="KW-1133">Transmembrane helix</keyword>
<organism evidence="3 4">
    <name type="scientific">Microbacterium oleivorans</name>
    <dbReference type="NCBI Taxonomy" id="273677"/>
    <lineage>
        <taxon>Bacteria</taxon>
        <taxon>Bacillati</taxon>
        <taxon>Actinomycetota</taxon>
        <taxon>Actinomycetes</taxon>
        <taxon>Micrococcales</taxon>
        <taxon>Microbacteriaceae</taxon>
        <taxon>Microbacterium</taxon>
    </lineage>
</organism>
<evidence type="ECO:0000313" key="3">
    <source>
        <dbReference type="EMBL" id="QLD10878.1"/>
    </source>
</evidence>
<name>A0A7D5JE75_9MICO</name>
<dbReference type="Proteomes" id="UP000509638">
    <property type="component" value="Chromosome"/>
</dbReference>
<evidence type="ECO:0000256" key="2">
    <source>
        <dbReference type="SAM" id="Phobius"/>
    </source>
</evidence>
<dbReference type="RefSeq" id="WP_178010356.1">
    <property type="nucleotide sequence ID" value="NZ_CP058316.1"/>
</dbReference>
<protein>
    <submittedName>
        <fullName evidence="3">Uncharacterized protein</fullName>
    </submittedName>
</protein>
<evidence type="ECO:0000256" key="1">
    <source>
        <dbReference type="SAM" id="MobiDB-lite"/>
    </source>
</evidence>